<protein>
    <submittedName>
        <fullName evidence="3">Pilin accessory protein (PilO)</fullName>
    </submittedName>
</protein>
<organism evidence="3 4">
    <name type="scientific">Rhodanobacter denitrificans</name>
    <dbReference type="NCBI Taxonomy" id="666685"/>
    <lineage>
        <taxon>Bacteria</taxon>
        <taxon>Pseudomonadati</taxon>
        <taxon>Pseudomonadota</taxon>
        <taxon>Gammaproteobacteria</taxon>
        <taxon>Lysobacterales</taxon>
        <taxon>Rhodanobacteraceae</taxon>
        <taxon>Rhodanobacter</taxon>
    </lineage>
</organism>
<dbReference type="Pfam" id="PF06864">
    <property type="entry name" value="PAP_PilO"/>
    <property type="match status" value="1"/>
</dbReference>
<evidence type="ECO:0000256" key="2">
    <source>
        <dbReference type="SAM" id="Phobius"/>
    </source>
</evidence>
<dbReference type="EMBL" id="CP003470">
    <property type="protein sequence ID" value="AGG89134.1"/>
    <property type="molecule type" value="Genomic_DNA"/>
</dbReference>
<feature type="region of interest" description="Disordered" evidence="1">
    <location>
        <begin position="244"/>
        <end position="266"/>
    </location>
</feature>
<evidence type="ECO:0000313" key="4">
    <source>
        <dbReference type="Proteomes" id="UP000011859"/>
    </source>
</evidence>
<keyword evidence="4" id="KW-1185">Reference proteome</keyword>
<name>M4NEF2_9GAMM</name>
<proteinExistence type="predicted"/>
<reference evidence="3 4" key="1">
    <citation type="submission" date="2012-04" db="EMBL/GenBank/DDBJ databases">
        <title>Complete genome of Rhodanobacter sp. 2APBS1.</title>
        <authorList>
            <consortium name="US DOE Joint Genome Institute"/>
            <person name="Huntemann M."/>
            <person name="Wei C.-L."/>
            <person name="Han J."/>
            <person name="Detter J.C."/>
            <person name="Han C."/>
            <person name="Tapia R."/>
            <person name="Munk A.C.C."/>
            <person name="Chen A."/>
            <person name="Krypides N."/>
            <person name="Mavromatis K."/>
            <person name="Markowitz V."/>
            <person name="Szeto E."/>
            <person name="Ivanova N."/>
            <person name="Mikhailova N."/>
            <person name="Ovchinnikova G."/>
            <person name="Pagani I."/>
            <person name="Pati A."/>
            <person name="Goodwin L."/>
            <person name="Peters L."/>
            <person name="Pitluck S."/>
            <person name="Woyke T."/>
            <person name="Prakash O."/>
            <person name="Elkins J."/>
            <person name="Brown S."/>
            <person name="Palumbo A."/>
            <person name="Hemme C."/>
            <person name="Zhou J."/>
            <person name="Watson D."/>
            <person name="Jardine P."/>
            <person name="Kostka J."/>
            <person name="Green S."/>
        </authorList>
    </citation>
    <scope>NUCLEOTIDE SEQUENCE [LARGE SCALE GENOMIC DNA]</scope>
    <source>
        <strain evidence="3 4">2APBS1</strain>
    </source>
</reference>
<dbReference type="InterPro" id="IPR009663">
    <property type="entry name" value="PAP_PilO"/>
</dbReference>
<gene>
    <name evidence="3" type="ORF">R2APBS1_2011</name>
</gene>
<accession>M4NEF2</accession>
<keyword evidence="2" id="KW-0812">Transmembrane</keyword>
<feature type="transmembrane region" description="Helical" evidence="2">
    <location>
        <begin position="201"/>
        <end position="220"/>
    </location>
</feature>
<dbReference type="STRING" id="666685.R2APBS1_2011"/>
<dbReference type="RefSeq" id="WP_015447859.1">
    <property type="nucleotide sequence ID" value="NC_020541.1"/>
</dbReference>
<dbReference type="OrthoDB" id="6459111at2"/>
<evidence type="ECO:0000313" key="3">
    <source>
        <dbReference type="EMBL" id="AGG89134.1"/>
    </source>
</evidence>
<keyword evidence="2" id="KW-1133">Transmembrane helix</keyword>
<sequence length="452" mass="46692" precursor="true">MAAARDLAGKPIGGEASRNDKTLVRVTVGSLAYVSGLHWERVGASHGALRVVRDRGVRLGFRAAAIYRTDSVTQGGFARVDETATGACRSLAMAAIMVAGADAVIGLRVREGLYALTAVRAGVIVSGSDMAGALDDVRAEFAQLVEDALAQGKPYGRVIAPPELADNAEDVDVLKAIGSLKKPPEPLVSLTKAGVPGRAKLVLLAVAVVIAAAVGGALHIHSVHEAQAAAARAAEAAKAAAEQLAAMKKAQTPPPDPWSTSPTAPALEASCSEQLAKLPIAVGGWLLAGAECGYGHMSATYSRQDSATVADLIDAFKATLGLTPNINADGNSAGITVGFDAPPKSDEKLEDSVTATTVFVSHFQALGLSVPLTPVPPPVGPDPKNPLPPPPWKTFTFQINATPITATRTEHHPSLLLSGLDLRGLRVDSIAVARSDQTPFLTWTVGGHLYAR</sequence>
<keyword evidence="2" id="KW-0472">Membrane</keyword>
<evidence type="ECO:0000256" key="1">
    <source>
        <dbReference type="SAM" id="MobiDB-lite"/>
    </source>
</evidence>
<dbReference type="HOGENOM" id="CLU_048884_0_0_6"/>
<dbReference type="Proteomes" id="UP000011859">
    <property type="component" value="Chromosome"/>
</dbReference>
<dbReference type="AlphaFoldDB" id="M4NEF2"/>
<dbReference type="eggNOG" id="ENOG502Z9DZ">
    <property type="taxonomic scope" value="Bacteria"/>
</dbReference>
<dbReference type="KEGG" id="rhd:R2APBS1_2011"/>